<dbReference type="EMBL" id="JAUEDM010000008">
    <property type="protein sequence ID" value="KAK3313247.1"/>
    <property type="molecule type" value="Genomic_DNA"/>
</dbReference>
<comment type="caution">
    <text evidence="2">The sequence shown here is derived from an EMBL/GenBank/DDBJ whole genome shotgun (WGS) entry which is preliminary data.</text>
</comment>
<dbReference type="Proteomes" id="UP001283341">
    <property type="component" value="Unassembled WGS sequence"/>
</dbReference>
<gene>
    <name evidence="2" type="ORF">B0H66DRAFT_569856</name>
</gene>
<sequence length="207" mass="23410">MAESEIMENFNLTLANHRNDNREFVPGKRKPDDWQENDRLGKKRKKQKTSEDTGGGSGLNHGDLLLLADRALLAVQTAARVITPGGPQGENQENQAEEQDEEQDSQPEDKNTSPAPGPEPEPPVVFQLRFGEPPYGRLTVARALQAEFDPLYDEGLGRSVNVPSWYTEGNAELMRRPYWASHPPRSGVGEEYKRRRRELYKESRQGK</sequence>
<protein>
    <submittedName>
        <fullName evidence="2">Uncharacterized protein</fullName>
    </submittedName>
</protein>
<accession>A0AAE0LZA1</accession>
<feature type="region of interest" description="Disordered" evidence="1">
    <location>
        <begin position="82"/>
        <end position="127"/>
    </location>
</feature>
<evidence type="ECO:0000256" key="1">
    <source>
        <dbReference type="SAM" id="MobiDB-lite"/>
    </source>
</evidence>
<proteinExistence type="predicted"/>
<organism evidence="2 3">
    <name type="scientific">Apodospora peruviana</name>
    <dbReference type="NCBI Taxonomy" id="516989"/>
    <lineage>
        <taxon>Eukaryota</taxon>
        <taxon>Fungi</taxon>
        <taxon>Dikarya</taxon>
        <taxon>Ascomycota</taxon>
        <taxon>Pezizomycotina</taxon>
        <taxon>Sordariomycetes</taxon>
        <taxon>Sordariomycetidae</taxon>
        <taxon>Sordariales</taxon>
        <taxon>Lasiosphaeriaceae</taxon>
        <taxon>Apodospora</taxon>
    </lineage>
</organism>
<feature type="region of interest" description="Disordered" evidence="1">
    <location>
        <begin position="14"/>
        <end position="62"/>
    </location>
</feature>
<keyword evidence="3" id="KW-1185">Reference proteome</keyword>
<feature type="compositionally biased region" description="Basic and acidic residues" evidence="1">
    <location>
        <begin position="17"/>
        <end position="40"/>
    </location>
</feature>
<feature type="region of interest" description="Disordered" evidence="1">
    <location>
        <begin position="178"/>
        <end position="207"/>
    </location>
</feature>
<evidence type="ECO:0000313" key="3">
    <source>
        <dbReference type="Proteomes" id="UP001283341"/>
    </source>
</evidence>
<reference evidence="2" key="2">
    <citation type="submission" date="2023-06" db="EMBL/GenBank/DDBJ databases">
        <authorList>
            <consortium name="Lawrence Berkeley National Laboratory"/>
            <person name="Haridas S."/>
            <person name="Hensen N."/>
            <person name="Bonometti L."/>
            <person name="Westerberg I."/>
            <person name="Brannstrom I.O."/>
            <person name="Guillou S."/>
            <person name="Cros-Aarteil S."/>
            <person name="Calhoun S."/>
            <person name="Kuo A."/>
            <person name="Mondo S."/>
            <person name="Pangilinan J."/>
            <person name="Riley R."/>
            <person name="Labutti K."/>
            <person name="Andreopoulos B."/>
            <person name="Lipzen A."/>
            <person name="Chen C."/>
            <person name="Yanf M."/>
            <person name="Daum C."/>
            <person name="Ng V."/>
            <person name="Clum A."/>
            <person name="Steindorff A."/>
            <person name="Ohm R."/>
            <person name="Martin F."/>
            <person name="Silar P."/>
            <person name="Natvig D."/>
            <person name="Lalanne C."/>
            <person name="Gautier V."/>
            <person name="Ament-Velasquez S.L."/>
            <person name="Kruys A."/>
            <person name="Hutchinson M.I."/>
            <person name="Powell A.J."/>
            <person name="Barry K."/>
            <person name="Miller A.N."/>
            <person name="Grigoriev I.V."/>
            <person name="Debuchy R."/>
            <person name="Gladieux P."/>
            <person name="Thoren M.H."/>
            <person name="Johannesson H."/>
        </authorList>
    </citation>
    <scope>NUCLEOTIDE SEQUENCE</scope>
    <source>
        <strain evidence="2">CBS 118394</strain>
    </source>
</reference>
<evidence type="ECO:0000313" key="2">
    <source>
        <dbReference type="EMBL" id="KAK3313247.1"/>
    </source>
</evidence>
<name>A0AAE0LZA1_9PEZI</name>
<feature type="compositionally biased region" description="Basic and acidic residues" evidence="1">
    <location>
        <begin position="188"/>
        <end position="207"/>
    </location>
</feature>
<dbReference type="AlphaFoldDB" id="A0AAE0LZA1"/>
<feature type="compositionally biased region" description="Acidic residues" evidence="1">
    <location>
        <begin position="95"/>
        <end position="106"/>
    </location>
</feature>
<reference evidence="2" key="1">
    <citation type="journal article" date="2023" name="Mol. Phylogenet. Evol.">
        <title>Genome-scale phylogeny and comparative genomics of the fungal order Sordariales.</title>
        <authorList>
            <person name="Hensen N."/>
            <person name="Bonometti L."/>
            <person name="Westerberg I."/>
            <person name="Brannstrom I.O."/>
            <person name="Guillou S."/>
            <person name="Cros-Aarteil S."/>
            <person name="Calhoun S."/>
            <person name="Haridas S."/>
            <person name="Kuo A."/>
            <person name="Mondo S."/>
            <person name="Pangilinan J."/>
            <person name="Riley R."/>
            <person name="LaButti K."/>
            <person name="Andreopoulos B."/>
            <person name="Lipzen A."/>
            <person name="Chen C."/>
            <person name="Yan M."/>
            <person name="Daum C."/>
            <person name="Ng V."/>
            <person name="Clum A."/>
            <person name="Steindorff A."/>
            <person name="Ohm R.A."/>
            <person name="Martin F."/>
            <person name="Silar P."/>
            <person name="Natvig D.O."/>
            <person name="Lalanne C."/>
            <person name="Gautier V."/>
            <person name="Ament-Velasquez S.L."/>
            <person name="Kruys A."/>
            <person name="Hutchinson M.I."/>
            <person name="Powell A.J."/>
            <person name="Barry K."/>
            <person name="Miller A.N."/>
            <person name="Grigoriev I.V."/>
            <person name="Debuchy R."/>
            <person name="Gladieux P."/>
            <person name="Hiltunen Thoren M."/>
            <person name="Johannesson H."/>
        </authorList>
    </citation>
    <scope>NUCLEOTIDE SEQUENCE</scope>
    <source>
        <strain evidence="2">CBS 118394</strain>
    </source>
</reference>